<dbReference type="Proteomes" id="UP000266568">
    <property type="component" value="Unassembled WGS sequence"/>
</dbReference>
<dbReference type="InterPro" id="IPR005546">
    <property type="entry name" value="Autotransporte_beta"/>
</dbReference>
<feature type="region of interest" description="Disordered" evidence="1">
    <location>
        <begin position="270"/>
        <end position="297"/>
    </location>
</feature>
<evidence type="ECO:0000256" key="1">
    <source>
        <dbReference type="SAM" id="MobiDB-lite"/>
    </source>
</evidence>
<feature type="signal peptide" evidence="2">
    <location>
        <begin position="1"/>
        <end position="23"/>
    </location>
</feature>
<dbReference type="Pfam" id="PF03797">
    <property type="entry name" value="Autotransporter"/>
    <property type="match status" value="1"/>
</dbReference>
<evidence type="ECO:0000313" key="4">
    <source>
        <dbReference type="EMBL" id="RIA46796.1"/>
    </source>
</evidence>
<sequence>MRILLCTTGLTSAALLAAFPAIAQTKIETKITTPVATSTANDGAPDDIEITDKGSVVPTGGTAVTLDSGNDVKNAGTIQITGANNAGGIRAATTGSGTITNSGKIILDEDYTPKDDDDDGDLDGPFAKGSSRFGIVTDGAFTGSIANSGEITIEGNNSGGIVANGPLTGSLKNDGKVTVTGDNSIGIGLGDVSGDVTINGTVQVQGKNAVGVALDGDIGGAAVFQGAVATTGYRSTTAPSDASKLDADDLLQGGPAVRIAGNIDGGLIFARPPADTDKDDKDEDKDGIDDDKEGTASITSYGSAPAVEIGSATRDIALGAVAGDTGGHGLVVDGGIAANGVYEGVDAVAVSIGGKGHAVDLAGGIAVGGTIAAQGQASATALRIGAGTSAPDLTVTGAIGAKGGSGEGYAARAIDIAEGTTVTHLTNSGAITASTSGKGVATAIHDGAGNLALIENSGAIGASASDTTAEAIAIDLSANNNGATIKQLLVEEGAAPAIEGDVRFGSGNDVFDVADGTVAGAVDFGAGANRLALSGDARQTGSVAFGAGADTLSLAGTSQLAADVDFGGGADILTMAEGTAFSGKLSNSAGVAATIGGTFDPTNTGNVALASLDVGAKGALGVTIDSENDTNTLYQVVGAANFAEGSTVRVHLTSIAGSLGDHVIVQAGTLTGGDKVTSTNTDLPFLFKSELSSDAAAGTVTLSIDRKNATELGFNRSDAGAYDAVFAALDKDSDIAGTFLAIGDGDTFRTRYRSFLPDHAGGLFESVTQASRAAARFLGDYQPMVERGGWNFWLQQIAWGTSKDLGDTAAYDIGGWGATAGVERALGGAGFAGITIGAALGHDDDGSTDNEVSSEQYEIAAHWRGRWGGFALAARGGIAKVDFDGQRRFDAAEFSRVASADWGGTLVSGIARASYELALGKRLYVRPTAQFDYYKLSEDGHTDKGGGPAFNLIVAKRTSDEATASGLLALGYNLGNTDAADGWFRIELEGGRREIVGGSMGDTIAHFEDGDPFTLQADKRESGWVGRIRAGGGSDRFSITGEAGAEQQLGHAAVSARVSLNFGW</sequence>
<accession>A0A397PB45</accession>
<organism evidence="4 5">
    <name type="scientific">Hephaestia caeni</name>
    <dbReference type="NCBI Taxonomy" id="645617"/>
    <lineage>
        <taxon>Bacteria</taxon>
        <taxon>Pseudomonadati</taxon>
        <taxon>Pseudomonadota</taxon>
        <taxon>Alphaproteobacteria</taxon>
        <taxon>Sphingomonadales</taxon>
        <taxon>Sphingomonadaceae</taxon>
        <taxon>Hephaestia</taxon>
    </lineage>
</organism>
<proteinExistence type="predicted"/>
<evidence type="ECO:0000256" key="2">
    <source>
        <dbReference type="SAM" id="SignalP"/>
    </source>
</evidence>
<feature type="compositionally biased region" description="Acidic residues" evidence="1">
    <location>
        <begin position="280"/>
        <end position="292"/>
    </location>
</feature>
<dbReference type="InterPro" id="IPR036709">
    <property type="entry name" value="Autotransporte_beta_dom_sf"/>
</dbReference>
<keyword evidence="2" id="KW-0732">Signal</keyword>
<gene>
    <name evidence="4" type="ORF">DFR49_1356</name>
</gene>
<feature type="chain" id="PRO_5017233734" evidence="2">
    <location>
        <begin position="24"/>
        <end position="1064"/>
    </location>
</feature>
<dbReference type="OrthoDB" id="7613961at2"/>
<dbReference type="RefSeq" id="WP_119034853.1">
    <property type="nucleotide sequence ID" value="NZ_QXDC01000002.1"/>
</dbReference>
<feature type="domain" description="Autotransporter" evidence="3">
    <location>
        <begin position="785"/>
        <end position="1064"/>
    </location>
</feature>
<reference evidence="4 5" key="1">
    <citation type="submission" date="2018-08" db="EMBL/GenBank/DDBJ databases">
        <title>Genomic Encyclopedia of Type Strains, Phase IV (KMG-IV): sequencing the most valuable type-strain genomes for metagenomic binning, comparative biology and taxonomic classification.</title>
        <authorList>
            <person name="Goeker M."/>
        </authorList>
    </citation>
    <scope>NUCLEOTIDE SEQUENCE [LARGE SCALE GENOMIC DNA]</scope>
    <source>
        <strain evidence="4 5">DSM 25527</strain>
    </source>
</reference>
<dbReference type="AlphaFoldDB" id="A0A397PB45"/>
<dbReference type="EMBL" id="QXDC01000002">
    <property type="protein sequence ID" value="RIA46796.1"/>
    <property type="molecule type" value="Genomic_DNA"/>
</dbReference>
<evidence type="ECO:0000259" key="3">
    <source>
        <dbReference type="PROSITE" id="PS51208"/>
    </source>
</evidence>
<keyword evidence="5" id="KW-1185">Reference proteome</keyword>
<comment type="caution">
    <text evidence="4">The sequence shown here is derived from an EMBL/GenBank/DDBJ whole genome shotgun (WGS) entry which is preliminary data.</text>
</comment>
<protein>
    <submittedName>
        <fullName evidence="4">Autotransporter-like protein</fullName>
    </submittedName>
</protein>
<dbReference type="PROSITE" id="PS51208">
    <property type="entry name" value="AUTOTRANSPORTER"/>
    <property type="match status" value="1"/>
</dbReference>
<dbReference type="SUPFAM" id="SSF103515">
    <property type="entry name" value="Autotransporter"/>
    <property type="match status" value="1"/>
</dbReference>
<name>A0A397PB45_9SPHN</name>
<dbReference type="SMART" id="SM00869">
    <property type="entry name" value="Autotransporter"/>
    <property type="match status" value="1"/>
</dbReference>
<dbReference type="Gene3D" id="2.40.128.130">
    <property type="entry name" value="Autotransporter beta-domain"/>
    <property type="match status" value="1"/>
</dbReference>
<evidence type="ECO:0000313" key="5">
    <source>
        <dbReference type="Proteomes" id="UP000266568"/>
    </source>
</evidence>